<name>A0ABY5SMW3_9MICO</name>
<dbReference type="InterPro" id="IPR006015">
    <property type="entry name" value="Universal_stress_UspA"/>
</dbReference>
<organism evidence="3 4">
    <name type="scientific">Brevibacterium spongiae</name>
    <dbReference type="NCBI Taxonomy" id="2909672"/>
    <lineage>
        <taxon>Bacteria</taxon>
        <taxon>Bacillati</taxon>
        <taxon>Actinomycetota</taxon>
        <taxon>Actinomycetes</taxon>
        <taxon>Micrococcales</taxon>
        <taxon>Brevibacteriaceae</taxon>
        <taxon>Brevibacterium</taxon>
    </lineage>
</organism>
<dbReference type="EMBL" id="CP093443">
    <property type="protein sequence ID" value="UVI35635.1"/>
    <property type="molecule type" value="Genomic_DNA"/>
</dbReference>
<comment type="similarity">
    <text evidence="1">Belongs to the universal stress protein A family.</text>
</comment>
<dbReference type="PANTHER" id="PTHR46268">
    <property type="entry name" value="STRESS RESPONSE PROTEIN NHAX"/>
    <property type="match status" value="1"/>
</dbReference>
<evidence type="ECO:0000256" key="1">
    <source>
        <dbReference type="ARBA" id="ARBA00008791"/>
    </source>
</evidence>
<feature type="domain" description="UspA" evidence="2">
    <location>
        <begin position="3"/>
        <end position="147"/>
    </location>
</feature>
<dbReference type="RefSeq" id="WP_265418262.1">
    <property type="nucleotide sequence ID" value="NZ_CP093443.1"/>
</dbReference>
<protein>
    <submittedName>
        <fullName evidence="3">Universal stress protein</fullName>
    </submittedName>
</protein>
<dbReference type="Pfam" id="PF00582">
    <property type="entry name" value="Usp"/>
    <property type="match status" value="1"/>
</dbReference>
<dbReference type="InterPro" id="IPR014729">
    <property type="entry name" value="Rossmann-like_a/b/a_fold"/>
</dbReference>
<dbReference type="SUPFAM" id="SSF52402">
    <property type="entry name" value="Adenine nucleotide alpha hydrolases-like"/>
    <property type="match status" value="1"/>
</dbReference>
<sequence>MESLLVGIDHSQDSVRAARFAIERAALTGGRVAIAHVVYWSKFAFPTTVENESRAGQVVLERDRAKAETLDPITDWAESEGHLDKIELVSKVLHGRPSEVLADLGQSGDYDMIVVARTGESHLRNAIFGSTVDRLVRHAPVPVVVVP</sequence>
<dbReference type="Gene3D" id="3.40.50.620">
    <property type="entry name" value="HUPs"/>
    <property type="match status" value="1"/>
</dbReference>
<accession>A0ABY5SMW3</accession>
<reference evidence="3" key="1">
    <citation type="submission" date="2022-03" db="EMBL/GenBank/DDBJ databases">
        <title>Brevibacterium spongiae sp. nov., isolated from marine sponge.</title>
        <authorList>
            <person name="Li Z."/>
            <person name="Zhang M."/>
        </authorList>
    </citation>
    <scope>NUCLEOTIDE SEQUENCE</scope>
    <source>
        <strain evidence="3">WHS-Z9</strain>
    </source>
</reference>
<dbReference type="PANTHER" id="PTHR46268:SF25">
    <property type="entry name" value="USPA DOMAIN PROTEIN"/>
    <property type="match status" value="1"/>
</dbReference>
<dbReference type="PRINTS" id="PR01438">
    <property type="entry name" value="UNVRSLSTRESS"/>
</dbReference>
<dbReference type="InterPro" id="IPR006016">
    <property type="entry name" value="UspA"/>
</dbReference>
<evidence type="ECO:0000259" key="2">
    <source>
        <dbReference type="Pfam" id="PF00582"/>
    </source>
</evidence>
<keyword evidence="4" id="KW-1185">Reference proteome</keyword>
<gene>
    <name evidence="3" type="ORF">L1F31_16175</name>
</gene>
<evidence type="ECO:0000313" key="3">
    <source>
        <dbReference type="EMBL" id="UVI35635.1"/>
    </source>
</evidence>
<dbReference type="Proteomes" id="UP001064879">
    <property type="component" value="Chromosome"/>
</dbReference>
<evidence type="ECO:0000313" key="4">
    <source>
        <dbReference type="Proteomes" id="UP001064879"/>
    </source>
</evidence>
<dbReference type="CDD" id="cd00293">
    <property type="entry name" value="USP-like"/>
    <property type="match status" value="1"/>
</dbReference>
<proteinExistence type="inferred from homology"/>